<dbReference type="Proteomes" id="UP000377595">
    <property type="component" value="Unassembled WGS sequence"/>
</dbReference>
<dbReference type="GO" id="GO:0005525">
    <property type="term" value="F:GTP binding"/>
    <property type="evidence" value="ECO:0007669"/>
    <property type="project" value="UniProtKB-KW"/>
</dbReference>
<dbReference type="GO" id="GO:0003924">
    <property type="term" value="F:GTPase activity"/>
    <property type="evidence" value="ECO:0007669"/>
    <property type="project" value="InterPro"/>
</dbReference>
<dbReference type="GO" id="GO:0016020">
    <property type="term" value="C:membrane"/>
    <property type="evidence" value="ECO:0007669"/>
    <property type="project" value="UniProtKB-SubCell"/>
</dbReference>
<dbReference type="PANTHER" id="PTHR10465">
    <property type="entry name" value="TRANSMEMBRANE GTPASE FZO1"/>
    <property type="match status" value="1"/>
</dbReference>
<sequence>MNNPAPDAPIGGPNNWAAWEHARKEIERAVEEAKAIAKRVRSGTDFSALDRATKSLDDHTFRIGVVGDFSNGKSTLINAMLASDLLPAGVNPMTSRLAEIRYGVSPRIIIETSAGDRQEITHEEFLERNRKLKSAEDADEPAAPDIDYMKAILESDREILSFGIAYIDVPGHSAGFMSHDAIADDAMRSCDALILVLHADTALRSVESERLRYALLDLEHRSVFVAVNKFGSLRPEQQEELDTGFPRRWERFLGSLDLPAEVIDLLRGRVYFIDSYNTLQDRLGRGESYVGVHAFARLEQDLASLADGNLIEKKLARPRKILLRRLHDLTQTIVDQNKLLDADAADLTAHKHTIDESVDKLRELTASIKQVAYSSILTSLDKPVRDLALDHFQDSQARLAIWAKQKRGTRPPAPGSRAARIMPKATTARIMLISKELTDRLSQEMTRWSENDVFPIIKQRLQTIRGLVLPDLEKFEQELNGTWQELLAGTGATPPNLNIVDPGIDELLDLRWEELPLNLRPVGVVILVLDSIHAQLRKIFSQALTGSSGPPGGWAGEIWREIFEKLTQLALTVLGSDADSREALDKLLENYACLMVWTAVVGNDGQADQLADRYAQQARTILQTRVDALLKYLQDQGERINSLYRNAIQTVHGGLAEVERERIALTDARKRVATLADMLDVAQ</sequence>
<protein>
    <recommendedName>
        <fullName evidence="6">Dynamin N-terminal domain-containing protein</fullName>
    </recommendedName>
</protein>
<dbReference type="InterPro" id="IPR027094">
    <property type="entry name" value="Mitofusin_fam"/>
</dbReference>
<dbReference type="SUPFAM" id="SSF52540">
    <property type="entry name" value="P-loop containing nucleoside triphosphate hydrolases"/>
    <property type="match status" value="1"/>
</dbReference>
<evidence type="ECO:0000313" key="7">
    <source>
        <dbReference type="EMBL" id="GES21996.1"/>
    </source>
</evidence>
<gene>
    <name evidence="7" type="ORF">Aple_048930</name>
</gene>
<keyword evidence="4" id="KW-0342">GTP-binding</keyword>
<accession>A0A5M3XML6</accession>
<dbReference type="GO" id="GO:0008053">
    <property type="term" value="P:mitochondrial fusion"/>
    <property type="evidence" value="ECO:0007669"/>
    <property type="project" value="TreeGrafter"/>
</dbReference>
<comment type="subcellular location">
    <subcellularLocation>
        <location evidence="1">Membrane</location>
    </subcellularLocation>
</comment>
<name>A0A5M3XML6_9ACTN</name>
<evidence type="ECO:0000256" key="1">
    <source>
        <dbReference type="ARBA" id="ARBA00004370"/>
    </source>
</evidence>
<dbReference type="InterPro" id="IPR045063">
    <property type="entry name" value="Dynamin_N"/>
</dbReference>
<dbReference type="AlphaFoldDB" id="A0A5M3XML6"/>
<dbReference type="Pfam" id="PF00350">
    <property type="entry name" value="Dynamin_N"/>
    <property type="match status" value="1"/>
</dbReference>
<keyword evidence="8" id="KW-1185">Reference proteome</keyword>
<dbReference type="RefSeq" id="WP_170321637.1">
    <property type="nucleotide sequence ID" value="NZ_BAAAHM010000030.1"/>
</dbReference>
<dbReference type="PANTHER" id="PTHR10465:SF0">
    <property type="entry name" value="SARCALUMENIN"/>
    <property type="match status" value="1"/>
</dbReference>
<organism evidence="7 8">
    <name type="scientific">Acrocarpospora pleiomorpha</name>
    <dbReference type="NCBI Taxonomy" id="90975"/>
    <lineage>
        <taxon>Bacteria</taxon>
        <taxon>Bacillati</taxon>
        <taxon>Actinomycetota</taxon>
        <taxon>Actinomycetes</taxon>
        <taxon>Streptosporangiales</taxon>
        <taxon>Streptosporangiaceae</taxon>
        <taxon>Acrocarpospora</taxon>
    </lineage>
</organism>
<feature type="domain" description="Dynamin N-terminal" evidence="6">
    <location>
        <begin position="63"/>
        <end position="226"/>
    </location>
</feature>
<comment type="caution">
    <text evidence="7">The sequence shown here is derived from an EMBL/GenBank/DDBJ whole genome shotgun (WGS) entry which is preliminary data.</text>
</comment>
<dbReference type="InterPro" id="IPR027417">
    <property type="entry name" value="P-loop_NTPase"/>
</dbReference>
<evidence type="ECO:0000256" key="5">
    <source>
        <dbReference type="ARBA" id="ARBA00023136"/>
    </source>
</evidence>
<evidence type="ECO:0000313" key="8">
    <source>
        <dbReference type="Proteomes" id="UP000377595"/>
    </source>
</evidence>
<keyword evidence="5" id="KW-0472">Membrane</keyword>
<evidence type="ECO:0000259" key="6">
    <source>
        <dbReference type="Pfam" id="PF00350"/>
    </source>
</evidence>
<evidence type="ECO:0000256" key="3">
    <source>
        <dbReference type="ARBA" id="ARBA00022801"/>
    </source>
</evidence>
<reference evidence="7 8" key="1">
    <citation type="submission" date="2019-10" db="EMBL/GenBank/DDBJ databases">
        <title>Whole genome shotgun sequence of Acrocarpospora pleiomorpha NBRC 16267.</title>
        <authorList>
            <person name="Ichikawa N."/>
            <person name="Kimura A."/>
            <person name="Kitahashi Y."/>
            <person name="Komaki H."/>
            <person name="Oguchi A."/>
        </authorList>
    </citation>
    <scope>NUCLEOTIDE SEQUENCE [LARGE SCALE GENOMIC DNA]</scope>
    <source>
        <strain evidence="7 8">NBRC 16267</strain>
    </source>
</reference>
<proteinExistence type="predicted"/>
<dbReference type="EMBL" id="BLAF01000027">
    <property type="protein sequence ID" value="GES21996.1"/>
    <property type="molecule type" value="Genomic_DNA"/>
</dbReference>
<dbReference type="Gene3D" id="3.40.50.300">
    <property type="entry name" value="P-loop containing nucleotide triphosphate hydrolases"/>
    <property type="match status" value="1"/>
</dbReference>
<keyword evidence="2" id="KW-0547">Nucleotide-binding</keyword>
<evidence type="ECO:0000256" key="2">
    <source>
        <dbReference type="ARBA" id="ARBA00022741"/>
    </source>
</evidence>
<evidence type="ECO:0000256" key="4">
    <source>
        <dbReference type="ARBA" id="ARBA00023134"/>
    </source>
</evidence>
<keyword evidence="3" id="KW-0378">Hydrolase</keyword>